<evidence type="ECO:0000313" key="3">
    <source>
        <dbReference type="EMBL" id="EEH58994.1"/>
    </source>
</evidence>
<dbReference type="EMBL" id="GG663737">
    <property type="protein sequence ID" value="EEH58994.1"/>
    <property type="molecule type" value="Genomic_DNA"/>
</dbReference>
<accession>C1MM73</accession>
<name>C1MM73_MICPC</name>
<evidence type="ECO:0000259" key="2">
    <source>
        <dbReference type="PROSITE" id="PS51184"/>
    </source>
</evidence>
<dbReference type="PANTHER" id="PTHR12480">
    <property type="entry name" value="ARGININE DEMETHYLASE AND LYSYL-HYDROXYLASE JMJD"/>
    <property type="match status" value="1"/>
</dbReference>
<dbReference type="OMA" id="KEPHFHP"/>
<dbReference type="Proteomes" id="UP000001876">
    <property type="component" value="Unassembled WGS sequence"/>
</dbReference>
<sequence length="245" mass="27019">MSFATFTSTYKDRKPVVLTGMRARNAAFRELCAKDALLSRWGDANITLSTANTHSYEKTAEPLRTYVRTRLAPQRPNSRGDATLYWFGDHDHETWAPHFDAYVRPPFVPNAADVARSFGVGGPHSGVPLHVHGPGFSESVVGRKRWWLSPPKPKPRFDPNATALEWALGLGEDRRTAAATHATMLECTVREGEAVYFPDQWWHATLNLDETVFMSSFVNYALDGSVGADELDDTPLGATGAGGAR</sequence>
<dbReference type="Gene3D" id="2.60.120.650">
    <property type="entry name" value="Cupin"/>
    <property type="match status" value="1"/>
</dbReference>
<dbReference type="PANTHER" id="PTHR12480:SF21">
    <property type="entry name" value="JMJC DOMAIN-CONTAINING PROTEIN 8"/>
    <property type="match status" value="1"/>
</dbReference>
<proteinExistence type="inferred from homology"/>
<organism evidence="4">
    <name type="scientific">Micromonas pusilla (strain CCMP1545)</name>
    <name type="common">Picoplanktonic green alga</name>
    <dbReference type="NCBI Taxonomy" id="564608"/>
    <lineage>
        <taxon>Eukaryota</taxon>
        <taxon>Viridiplantae</taxon>
        <taxon>Chlorophyta</taxon>
        <taxon>Mamiellophyceae</taxon>
        <taxon>Mamiellales</taxon>
        <taxon>Mamiellaceae</taxon>
        <taxon>Micromonas</taxon>
    </lineage>
</organism>
<dbReference type="RefSeq" id="XP_003057349.1">
    <property type="nucleotide sequence ID" value="XM_003057303.1"/>
</dbReference>
<keyword evidence="4" id="KW-1185">Reference proteome</keyword>
<dbReference type="GeneID" id="9682324"/>
<dbReference type="InterPro" id="IPR003347">
    <property type="entry name" value="JmjC_dom"/>
</dbReference>
<dbReference type="KEGG" id="mpp:MICPUCDRAFT_14751"/>
<dbReference type="SUPFAM" id="SSF51197">
    <property type="entry name" value="Clavaminate synthase-like"/>
    <property type="match status" value="1"/>
</dbReference>
<dbReference type="Pfam" id="PF13621">
    <property type="entry name" value="Cupin_8"/>
    <property type="match status" value="1"/>
</dbReference>
<dbReference type="AlphaFoldDB" id="C1MM73"/>
<dbReference type="GO" id="GO:0005634">
    <property type="term" value="C:nucleus"/>
    <property type="evidence" value="ECO:0007669"/>
    <property type="project" value="TreeGrafter"/>
</dbReference>
<protein>
    <submittedName>
        <fullName evidence="3">Predicted protein</fullName>
    </submittedName>
</protein>
<dbReference type="InterPro" id="IPR050910">
    <property type="entry name" value="JMJD6_ArgDemeth/LysHydrox"/>
</dbReference>
<dbReference type="GO" id="GO:0000987">
    <property type="term" value="F:cis-regulatory region sequence-specific DNA binding"/>
    <property type="evidence" value="ECO:0007669"/>
    <property type="project" value="TreeGrafter"/>
</dbReference>
<dbReference type="OrthoDB" id="438164at2759"/>
<comment type="similarity">
    <text evidence="1">Belongs to the JARID1 histone demethylase family.</text>
</comment>
<evidence type="ECO:0000256" key="1">
    <source>
        <dbReference type="ARBA" id="ARBA00006801"/>
    </source>
</evidence>
<dbReference type="PROSITE" id="PS51184">
    <property type="entry name" value="JMJC"/>
    <property type="match status" value="1"/>
</dbReference>
<feature type="domain" description="JmjC" evidence="2">
    <location>
        <begin position="93"/>
        <end position="235"/>
    </location>
</feature>
<dbReference type="eggNOG" id="KOG2131">
    <property type="taxonomic scope" value="Eukaryota"/>
</dbReference>
<gene>
    <name evidence="3" type="ORF">MICPUCDRAFT_14751</name>
</gene>
<evidence type="ECO:0000313" key="4">
    <source>
        <dbReference type="Proteomes" id="UP000001876"/>
    </source>
</evidence>
<dbReference type="InterPro" id="IPR041667">
    <property type="entry name" value="Cupin_8"/>
</dbReference>
<reference evidence="3 4" key="1">
    <citation type="journal article" date="2009" name="Science">
        <title>Green evolution and dynamic adaptations revealed by genomes of the marine picoeukaryotes Micromonas.</title>
        <authorList>
            <person name="Worden A.Z."/>
            <person name="Lee J.H."/>
            <person name="Mock T."/>
            <person name="Rouze P."/>
            <person name="Simmons M.P."/>
            <person name="Aerts A.L."/>
            <person name="Allen A.E."/>
            <person name="Cuvelier M.L."/>
            <person name="Derelle E."/>
            <person name="Everett M.V."/>
            <person name="Foulon E."/>
            <person name="Grimwood J."/>
            <person name="Gundlach H."/>
            <person name="Henrissat B."/>
            <person name="Napoli C."/>
            <person name="McDonald S.M."/>
            <person name="Parker M.S."/>
            <person name="Rombauts S."/>
            <person name="Salamov A."/>
            <person name="Von Dassow P."/>
            <person name="Badger J.H."/>
            <person name="Coutinho P.M."/>
            <person name="Demir E."/>
            <person name="Dubchak I."/>
            <person name="Gentemann C."/>
            <person name="Eikrem W."/>
            <person name="Gready J.E."/>
            <person name="John U."/>
            <person name="Lanier W."/>
            <person name="Lindquist E.A."/>
            <person name="Lucas S."/>
            <person name="Mayer K.F."/>
            <person name="Moreau H."/>
            <person name="Not F."/>
            <person name="Otillar R."/>
            <person name="Panaud O."/>
            <person name="Pangilinan J."/>
            <person name="Paulsen I."/>
            <person name="Piegu B."/>
            <person name="Poliakov A."/>
            <person name="Robbens S."/>
            <person name="Schmutz J."/>
            <person name="Toulza E."/>
            <person name="Wyss T."/>
            <person name="Zelensky A."/>
            <person name="Zhou K."/>
            <person name="Armbrust E.V."/>
            <person name="Bhattacharya D."/>
            <person name="Goodenough U.W."/>
            <person name="Van de Peer Y."/>
            <person name="Grigoriev I.V."/>
        </authorList>
    </citation>
    <scope>NUCLEOTIDE SEQUENCE [LARGE SCALE GENOMIC DNA]</scope>
    <source>
        <strain evidence="3 4">CCMP1545</strain>
    </source>
</reference>